<evidence type="ECO:0000256" key="7">
    <source>
        <dbReference type="ARBA" id="ARBA00023237"/>
    </source>
</evidence>
<sequence>MSFRTKAPLLATATLVSAFGLQGTAHANAFYLEEQSARGAGRAFSGEGADTGPDSLWWNPASIAGIEQSEATIAASAVLPKGDVIDTGTLIRRPGQTFVPITGNRRARNPINNGVVPSGAFAFRLGDRVAVGMAVTSPFSFTTDYDADSWTRYSADKTKLITIDIQPSIGVVVTDWLRVGGALNVEYTDATLSNALPNILASQADGRQELKGNGWDFGWTAGVQLHNDFATVGISYKSSIQHTLKGDLNVTGLVGPLAVGNESLSGVKAQFNTPGQVIVAGRFRATRALTLNAQVVAYSWGKFDTIDLGAPVNLQIPENYRDSWSLAGGFDYAVSPKATFRAGVKRAVTPTQDGLRDARVPDANRWVYAVGGSYQLSKNIGIDAGANYVDFAESTIDRATIAAQSTILTSGRLENAHAIVLSLGGRVNF</sequence>
<comment type="caution">
    <text evidence="9">The sequence shown here is derived from an EMBL/GenBank/DDBJ whole genome shotgun (WGS) entry which is preliminary data.</text>
</comment>
<keyword evidence="7" id="KW-0998">Cell outer membrane</keyword>
<dbReference type="EMBL" id="JBHRXP010000002">
    <property type="protein sequence ID" value="MFC3579764.1"/>
    <property type="molecule type" value="Genomic_DNA"/>
</dbReference>
<accession>A0ABV7SS25</accession>
<feature type="chain" id="PRO_5045887994" evidence="8">
    <location>
        <begin position="28"/>
        <end position="429"/>
    </location>
</feature>
<feature type="signal peptide" evidence="8">
    <location>
        <begin position="1"/>
        <end position="27"/>
    </location>
</feature>
<evidence type="ECO:0000256" key="3">
    <source>
        <dbReference type="ARBA" id="ARBA00022452"/>
    </source>
</evidence>
<gene>
    <name evidence="9" type="ORF">ACFONA_06250</name>
</gene>
<keyword evidence="10" id="KW-1185">Reference proteome</keyword>
<dbReference type="Pfam" id="PF03349">
    <property type="entry name" value="Toluene_X"/>
    <property type="match status" value="1"/>
</dbReference>
<name>A0ABV7SS25_9SPHN</name>
<proteinExistence type="inferred from homology"/>
<organism evidence="9 10">
    <name type="scientific">Sphingomonas hylomeconis</name>
    <dbReference type="NCBI Taxonomy" id="1395958"/>
    <lineage>
        <taxon>Bacteria</taxon>
        <taxon>Pseudomonadati</taxon>
        <taxon>Pseudomonadota</taxon>
        <taxon>Alphaproteobacteria</taxon>
        <taxon>Sphingomonadales</taxon>
        <taxon>Sphingomonadaceae</taxon>
        <taxon>Sphingomonas</taxon>
    </lineage>
</organism>
<comment type="similarity">
    <text evidence="2">Belongs to the OmpP1/FadL family.</text>
</comment>
<dbReference type="SUPFAM" id="SSF56935">
    <property type="entry name" value="Porins"/>
    <property type="match status" value="1"/>
</dbReference>
<evidence type="ECO:0000256" key="5">
    <source>
        <dbReference type="ARBA" id="ARBA00022729"/>
    </source>
</evidence>
<keyword evidence="5 8" id="KW-0732">Signal</keyword>
<keyword evidence="4" id="KW-0812">Transmembrane</keyword>
<evidence type="ECO:0000256" key="2">
    <source>
        <dbReference type="ARBA" id="ARBA00008163"/>
    </source>
</evidence>
<dbReference type="Proteomes" id="UP001595713">
    <property type="component" value="Unassembled WGS sequence"/>
</dbReference>
<evidence type="ECO:0000256" key="8">
    <source>
        <dbReference type="SAM" id="SignalP"/>
    </source>
</evidence>
<evidence type="ECO:0000313" key="9">
    <source>
        <dbReference type="EMBL" id="MFC3579764.1"/>
    </source>
</evidence>
<protein>
    <submittedName>
        <fullName evidence="9">OmpP1/FadL family transporter</fullName>
    </submittedName>
</protein>
<evidence type="ECO:0000256" key="1">
    <source>
        <dbReference type="ARBA" id="ARBA00004571"/>
    </source>
</evidence>
<dbReference type="PANTHER" id="PTHR35093:SF8">
    <property type="entry name" value="OUTER MEMBRANE PROTEIN NMB0088-RELATED"/>
    <property type="match status" value="1"/>
</dbReference>
<evidence type="ECO:0000256" key="4">
    <source>
        <dbReference type="ARBA" id="ARBA00022692"/>
    </source>
</evidence>
<keyword evidence="6" id="KW-0472">Membrane</keyword>
<dbReference type="Gene3D" id="2.40.160.60">
    <property type="entry name" value="Outer membrane protein transport protein (OMPP1/FadL/TodX)"/>
    <property type="match status" value="1"/>
</dbReference>
<keyword evidence="3" id="KW-1134">Transmembrane beta strand</keyword>
<dbReference type="RefSeq" id="WP_261293345.1">
    <property type="nucleotide sequence ID" value="NZ_JANQBK010000003.1"/>
</dbReference>
<dbReference type="InterPro" id="IPR005017">
    <property type="entry name" value="OMPP1/FadL/TodX"/>
</dbReference>
<evidence type="ECO:0000256" key="6">
    <source>
        <dbReference type="ARBA" id="ARBA00023136"/>
    </source>
</evidence>
<comment type="subcellular location">
    <subcellularLocation>
        <location evidence="1">Cell outer membrane</location>
        <topology evidence="1">Multi-pass membrane protein</topology>
    </subcellularLocation>
</comment>
<reference evidence="10" key="1">
    <citation type="journal article" date="2019" name="Int. J. Syst. Evol. Microbiol.">
        <title>The Global Catalogue of Microorganisms (GCM) 10K type strain sequencing project: providing services to taxonomists for standard genome sequencing and annotation.</title>
        <authorList>
            <consortium name="The Broad Institute Genomics Platform"/>
            <consortium name="The Broad Institute Genome Sequencing Center for Infectious Disease"/>
            <person name="Wu L."/>
            <person name="Ma J."/>
        </authorList>
    </citation>
    <scope>NUCLEOTIDE SEQUENCE [LARGE SCALE GENOMIC DNA]</scope>
    <source>
        <strain evidence="10">KCTC 42739</strain>
    </source>
</reference>
<dbReference type="PANTHER" id="PTHR35093">
    <property type="entry name" value="OUTER MEMBRANE PROTEIN NMB0088-RELATED"/>
    <property type="match status" value="1"/>
</dbReference>
<evidence type="ECO:0000313" key="10">
    <source>
        <dbReference type="Proteomes" id="UP001595713"/>
    </source>
</evidence>